<evidence type="ECO:0000256" key="2">
    <source>
        <dbReference type="SAM" id="MobiDB-lite"/>
    </source>
</evidence>
<dbReference type="EMBL" id="AMZH03002307">
    <property type="protein sequence ID" value="RRT76039.1"/>
    <property type="molecule type" value="Genomic_DNA"/>
</dbReference>
<evidence type="ECO:0000256" key="1">
    <source>
        <dbReference type="SAM" id="Coils"/>
    </source>
</evidence>
<feature type="compositionally biased region" description="Basic and acidic residues" evidence="2">
    <location>
        <begin position="140"/>
        <end position="175"/>
    </location>
</feature>
<proteinExistence type="predicted"/>
<dbReference type="AlphaFoldDB" id="A0A427AIF7"/>
<accession>A0A427AIF7</accession>
<evidence type="ECO:0000313" key="3">
    <source>
        <dbReference type="EMBL" id="RRT76039.1"/>
    </source>
</evidence>
<keyword evidence="1" id="KW-0175">Coiled coil</keyword>
<dbReference type="Gene3D" id="6.10.250.3110">
    <property type="match status" value="1"/>
</dbReference>
<name>A0A427AIF7_ENSVE</name>
<sequence length="327" mass="37515">MTPIERKALKALMVMWLSHDYDSTLTVQRMAKIRQRYVVLREYELHVPLPKPEWTARTMSNNPPSLSDEESKLVRKLKGILPNSKTIKDMTKVWLLSRENTLVMAVEKRSAKKTLSALAEKCPTEGCSESSTKRKKWMTKKAEKGTSSRGDGRGSTPERDRAKAKESTKEVAKPAKMPEVDVGQEAVVVTEKRVIDLEAEVKRLKAEAQCLKVALEDTEQCCQTLEQEAERSQGEMEDLRSTRHRLDDEVLKLARDIEALQTELQSVGAKEIVEYKMFQGFELGIERIRHITYEFRYRLVLELFRAKYPDLSVLEDPFADCPEDPNI</sequence>
<feature type="region of interest" description="Disordered" evidence="2">
    <location>
        <begin position="120"/>
        <end position="175"/>
    </location>
</feature>
<reference evidence="3 4" key="1">
    <citation type="journal article" date="2014" name="Agronomy (Basel)">
        <title>A Draft Genome Sequence for Ensete ventricosum, the Drought-Tolerant Tree Against Hunger.</title>
        <authorList>
            <person name="Harrison J."/>
            <person name="Moore K.A."/>
            <person name="Paszkiewicz K."/>
            <person name="Jones T."/>
            <person name="Grant M."/>
            <person name="Ambacheew D."/>
            <person name="Muzemil S."/>
            <person name="Studholme D.J."/>
        </authorList>
    </citation>
    <scope>NUCLEOTIDE SEQUENCE [LARGE SCALE GENOMIC DNA]</scope>
</reference>
<comment type="caution">
    <text evidence="3">The sequence shown here is derived from an EMBL/GenBank/DDBJ whole genome shotgun (WGS) entry which is preliminary data.</text>
</comment>
<dbReference type="Proteomes" id="UP000287651">
    <property type="component" value="Unassembled WGS sequence"/>
</dbReference>
<gene>
    <name evidence="3" type="ORF">B296_00030627</name>
</gene>
<feature type="coiled-coil region" evidence="1">
    <location>
        <begin position="187"/>
        <end position="263"/>
    </location>
</feature>
<organism evidence="3 4">
    <name type="scientific">Ensete ventricosum</name>
    <name type="common">Abyssinian banana</name>
    <name type="synonym">Musa ensete</name>
    <dbReference type="NCBI Taxonomy" id="4639"/>
    <lineage>
        <taxon>Eukaryota</taxon>
        <taxon>Viridiplantae</taxon>
        <taxon>Streptophyta</taxon>
        <taxon>Embryophyta</taxon>
        <taxon>Tracheophyta</taxon>
        <taxon>Spermatophyta</taxon>
        <taxon>Magnoliopsida</taxon>
        <taxon>Liliopsida</taxon>
        <taxon>Zingiberales</taxon>
        <taxon>Musaceae</taxon>
        <taxon>Ensete</taxon>
    </lineage>
</organism>
<protein>
    <submittedName>
        <fullName evidence="3">Uncharacterized protein</fullName>
    </submittedName>
</protein>
<evidence type="ECO:0000313" key="4">
    <source>
        <dbReference type="Proteomes" id="UP000287651"/>
    </source>
</evidence>